<feature type="transmembrane region" description="Helical" evidence="1">
    <location>
        <begin position="42"/>
        <end position="65"/>
    </location>
</feature>
<dbReference type="Pfam" id="PF07690">
    <property type="entry name" value="MFS_1"/>
    <property type="match status" value="1"/>
</dbReference>
<dbReference type="RefSeq" id="WP_344464550.1">
    <property type="nucleotide sequence ID" value="NZ_BAAANT010000013.1"/>
</dbReference>
<feature type="transmembrane region" description="Helical" evidence="1">
    <location>
        <begin position="366"/>
        <end position="385"/>
    </location>
</feature>
<gene>
    <name evidence="2" type="ORF">GCM10009760_27750</name>
</gene>
<accession>A0ABN2ZI35</accession>
<evidence type="ECO:0000313" key="2">
    <source>
        <dbReference type="EMBL" id="GAA2142532.1"/>
    </source>
</evidence>
<feature type="transmembrane region" description="Helical" evidence="1">
    <location>
        <begin position="146"/>
        <end position="162"/>
    </location>
</feature>
<keyword evidence="1" id="KW-1133">Transmembrane helix</keyword>
<dbReference type="Proteomes" id="UP001422759">
    <property type="component" value="Unassembled WGS sequence"/>
</dbReference>
<dbReference type="EMBL" id="BAAANT010000013">
    <property type="protein sequence ID" value="GAA2142532.1"/>
    <property type="molecule type" value="Genomic_DNA"/>
</dbReference>
<dbReference type="SUPFAM" id="SSF103473">
    <property type="entry name" value="MFS general substrate transporter"/>
    <property type="match status" value="1"/>
</dbReference>
<dbReference type="PANTHER" id="PTHR23542:SF1">
    <property type="entry name" value="MAJOR FACILITATOR SUPERFAMILY (MFS) PROFILE DOMAIN-CONTAINING PROTEIN"/>
    <property type="match status" value="1"/>
</dbReference>
<dbReference type="InterPro" id="IPR011701">
    <property type="entry name" value="MFS"/>
</dbReference>
<organism evidence="2 3">
    <name type="scientific">Kitasatospora kazusensis</name>
    <dbReference type="NCBI Taxonomy" id="407974"/>
    <lineage>
        <taxon>Bacteria</taxon>
        <taxon>Bacillati</taxon>
        <taxon>Actinomycetota</taxon>
        <taxon>Actinomycetes</taxon>
        <taxon>Kitasatosporales</taxon>
        <taxon>Streptomycetaceae</taxon>
        <taxon>Kitasatospora</taxon>
    </lineage>
</organism>
<evidence type="ECO:0000256" key="1">
    <source>
        <dbReference type="SAM" id="Phobius"/>
    </source>
</evidence>
<keyword evidence="1" id="KW-0472">Membrane</keyword>
<keyword evidence="3" id="KW-1185">Reference proteome</keyword>
<evidence type="ECO:0000313" key="3">
    <source>
        <dbReference type="Proteomes" id="UP001422759"/>
    </source>
</evidence>
<name>A0ABN2ZI35_9ACTN</name>
<proteinExistence type="predicted"/>
<sequence length="409" mass="40133">MPYLALLGRPHVVRLLSSSLVGRLPGAMAALGIALTLRHAGYSYQMVGLTTGVFAAAGAIGGPMLGRLVDRTGQPRVLLFSACLAAAGFALLAAAPGVTWAAVAGAAVAGAAAPPLEPCLRTLWPALVEPDDVEQAYAVDAGAQELLFIAGPLVVAGIVALAPARDTLWAAAVLGLVGSAGMATAAPSRAWAPAATSAAPHWLGPLRSTGLLLLLVALGGSGVAVGTFNVFTVAYAEKHHLVGGAGTLLALSALGALVGALTYGAVGTSRWKASAPDKAVLLAAGMAGSYWLVALVPGPAGSCLLAVLTGVFFAPLLTVSFGLVGELAPAGAVTEAFAWLVTFIGVGIALGAAVGGAALSGGTLRTAAACGALGATLGAATLLAARTRLTPVRADVSPTVAGTDRHSTV</sequence>
<feature type="transmembrane region" description="Helical" evidence="1">
    <location>
        <begin position="248"/>
        <end position="266"/>
    </location>
</feature>
<feature type="transmembrane region" description="Helical" evidence="1">
    <location>
        <begin position="336"/>
        <end position="359"/>
    </location>
</feature>
<dbReference type="Gene3D" id="1.20.1250.20">
    <property type="entry name" value="MFS general substrate transporter like domains"/>
    <property type="match status" value="1"/>
</dbReference>
<feature type="transmembrane region" description="Helical" evidence="1">
    <location>
        <begin position="211"/>
        <end position="236"/>
    </location>
</feature>
<feature type="transmembrane region" description="Helical" evidence="1">
    <location>
        <begin position="303"/>
        <end position="324"/>
    </location>
</feature>
<reference evidence="2 3" key="1">
    <citation type="journal article" date="2019" name="Int. J. Syst. Evol. Microbiol.">
        <title>The Global Catalogue of Microorganisms (GCM) 10K type strain sequencing project: providing services to taxonomists for standard genome sequencing and annotation.</title>
        <authorList>
            <consortium name="The Broad Institute Genomics Platform"/>
            <consortium name="The Broad Institute Genome Sequencing Center for Infectious Disease"/>
            <person name="Wu L."/>
            <person name="Ma J."/>
        </authorList>
    </citation>
    <scope>NUCLEOTIDE SEQUENCE [LARGE SCALE GENOMIC DNA]</scope>
    <source>
        <strain evidence="2 3">JCM 14560</strain>
    </source>
</reference>
<feature type="transmembrane region" description="Helical" evidence="1">
    <location>
        <begin position="12"/>
        <end position="36"/>
    </location>
</feature>
<feature type="transmembrane region" description="Helical" evidence="1">
    <location>
        <begin position="77"/>
        <end position="95"/>
    </location>
</feature>
<protein>
    <submittedName>
        <fullName evidence="2">MFS transporter</fullName>
    </submittedName>
</protein>
<feature type="transmembrane region" description="Helical" evidence="1">
    <location>
        <begin position="169"/>
        <end position="191"/>
    </location>
</feature>
<dbReference type="InterPro" id="IPR036259">
    <property type="entry name" value="MFS_trans_sf"/>
</dbReference>
<keyword evidence="1" id="KW-0812">Transmembrane</keyword>
<comment type="caution">
    <text evidence="2">The sequence shown here is derived from an EMBL/GenBank/DDBJ whole genome shotgun (WGS) entry which is preliminary data.</text>
</comment>
<dbReference type="PANTHER" id="PTHR23542">
    <property type="match status" value="1"/>
</dbReference>